<keyword evidence="1" id="KW-0472">Membrane</keyword>
<dbReference type="OrthoDB" id="5815119at2759"/>
<dbReference type="AlphaFoldDB" id="A0A8S1EDZ0"/>
<keyword evidence="1" id="KW-0812">Transmembrane</keyword>
<proteinExistence type="predicted"/>
<keyword evidence="1" id="KW-1133">Transmembrane helix</keyword>
<accession>A0A8S1EDZ0</accession>
<keyword evidence="3" id="KW-1185">Reference proteome</keyword>
<feature type="transmembrane region" description="Helical" evidence="1">
    <location>
        <begin position="92"/>
        <end position="112"/>
    </location>
</feature>
<name>A0A8S1EDZ0_9PELO</name>
<sequence length="150" mass="16743">MSDETLQLTSNPRTLAHAKIFYLQILFAICTFIFGSRAILTPHIPFFAWLPGLLLLFDSTLAFASLLYLDFRFSCAFVLFAELFLPHSDPTISVPLIFVALLHCTFSVLSAAQVHNLTNSGRDSTLHLAEPDKMQLGSMTTLVTNIDDEF</sequence>
<feature type="transmembrane region" description="Helical" evidence="1">
    <location>
        <begin position="20"/>
        <end position="40"/>
    </location>
</feature>
<evidence type="ECO:0000256" key="1">
    <source>
        <dbReference type="SAM" id="Phobius"/>
    </source>
</evidence>
<comment type="caution">
    <text evidence="2">The sequence shown here is derived from an EMBL/GenBank/DDBJ whole genome shotgun (WGS) entry which is preliminary data.</text>
</comment>
<feature type="transmembrane region" description="Helical" evidence="1">
    <location>
        <begin position="47"/>
        <end position="69"/>
    </location>
</feature>
<reference evidence="2 3" key="1">
    <citation type="submission" date="2020-04" db="EMBL/GenBank/DDBJ databases">
        <authorList>
            <person name="Laetsch R D."/>
            <person name="Stevens L."/>
            <person name="Kumar S."/>
            <person name="Blaxter L. M."/>
        </authorList>
    </citation>
    <scope>NUCLEOTIDE SEQUENCE [LARGE SCALE GENOMIC DNA]</scope>
</reference>
<evidence type="ECO:0000313" key="2">
    <source>
        <dbReference type="EMBL" id="CAB3397724.1"/>
    </source>
</evidence>
<gene>
    <name evidence="2" type="ORF">CBOVIS_LOCUS1095</name>
</gene>
<dbReference type="EMBL" id="CADEPM010000001">
    <property type="protein sequence ID" value="CAB3397724.1"/>
    <property type="molecule type" value="Genomic_DNA"/>
</dbReference>
<dbReference type="Proteomes" id="UP000494206">
    <property type="component" value="Unassembled WGS sequence"/>
</dbReference>
<protein>
    <submittedName>
        <fullName evidence="2">Uncharacterized protein</fullName>
    </submittedName>
</protein>
<organism evidence="2 3">
    <name type="scientific">Caenorhabditis bovis</name>
    <dbReference type="NCBI Taxonomy" id="2654633"/>
    <lineage>
        <taxon>Eukaryota</taxon>
        <taxon>Metazoa</taxon>
        <taxon>Ecdysozoa</taxon>
        <taxon>Nematoda</taxon>
        <taxon>Chromadorea</taxon>
        <taxon>Rhabditida</taxon>
        <taxon>Rhabditina</taxon>
        <taxon>Rhabditomorpha</taxon>
        <taxon>Rhabditoidea</taxon>
        <taxon>Rhabditidae</taxon>
        <taxon>Peloderinae</taxon>
        <taxon>Caenorhabditis</taxon>
    </lineage>
</organism>
<evidence type="ECO:0000313" key="3">
    <source>
        <dbReference type="Proteomes" id="UP000494206"/>
    </source>
</evidence>